<comment type="caution">
    <text evidence="1">The sequence shown here is derived from an EMBL/GenBank/DDBJ whole genome shotgun (WGS) entry which is preliminary data.</text>
</comment>
<dbReference type="AlphaFoldDB" id="A0A434A464"/>
<name>A0A434A464_9FLAO</name>
<dbReference type="EMBL" id="QWDM01000012">
    <property type="protein sequence ID" value="RUT69136.1"/>
    <property type="molecule type" value="Genomic_DNA"/>
</dbReference>
<proteinExistence type="predicted"/>
<protein>
    <submittedName>
        <fullName evidence="1">Uncharacterized protein</fullName>
    </submittedName>
</protein>
<evidence type="ECO:0000313" key="2">
    <source>
        <dbReference type="Proteomes" id="UP000288102"/>
    </source>
</evidence>
<keyword evidence="2" id="KW-1185">Reference proteome</keyword>
<dbReference type="OrthoDB" id="1353417at2"/>
<gene>
    <name evidence="1" type="ORF">D0817_17760</name>
</gene>
<dbReference type="Proteomes" id="UP000288102">
    <property type="component" value="Unassembled WGS sequence"/>
</dbReference>
<evidence type="ECO:0000313" key="1">
    <source>
        <dbReference type="EMBL" id="RUT69136.1"/>
    </source>
</evidence>
<reference evidence="2" key="1">
    <citation type="journal article" date="2019" name="Syst. Appl. Microbiol.">
        <title>Flavobacterium circumlabens sp. nov. and Flavobacterium cupreum sp. nov., two psychrotrophic species isolated from Antarctic environmental samples.</title>
        <authorList>
            <person name="Kralova S."/>
            <person name="Busse H.-J."/>
            <person name="Svec P."/>
            <person name="Maslanova I."/>
            <person name="Stankova E."/>
            <person name="Bartak M."/>
            <person name="Sedlacek I."/>
        </authorList>
    </citation>
    <scope>NUCLEOTIDE SEQUENCE [LARGE SCALE GENOMIC DNA]</scope>
    <source>
        <strain evidence="2">CCM 8825</strain>
    </source>
</reference>
<sequence length="163" mass="18571">MLVFVLAAFFMSCNNESDEDQNAESLKTEQQNQSVSRRIYDDDAIIVRNWGAHNIDCSQPEGFCYDIYTISWYNFFKPQPTGTPVHVANEKGKFVMEIQKTALTAEHQKELLRNGVYVIPEGQIIAPELVKSLKFNSDILTPGKYPIVESEETYTIAINVNEK</sequence>
<organism evidence="1 2">
    <name type="scientific">Flavobacterium cupreum</name>
    <dbReference type="NCBI Taxonomy" id="2133766"/>
    <lineage>
        <taxon>Bacteria</taxon>
        <taxon>Pseudomonadati</taxon>
        <taxon>Bacteroidota</taxon>
        <taxon>Flavobacteriia</taxon>
        <taxon>Flavobacteriales</taxon>
        <taxon>Flavobacteriaceae</taxon>
        <taxon>Flavobacterium</taxon>
    </lineage>
</organism>
<accession>A0A434A464</accession>